<evidence type="ECO:0000313" key="2">
    <source>
        <dbReference type="EMBL" id="TLS52862.1"/>
    </source>
</evidence>
<reference evidence="2 3" key="1">
    <citation type="submission" date="2019-05" db="EMBL/GenBank/DDBJ databases">
        <authorList>
            <person name="Narsing Rao M.P."/>
            <person name="Li W.J."/>
        </authorList>
    </citation>
    <scope>NUCLEOTIDE SEQUENCE [LARGE SCALE GENOMIC DNA]</scope>
    <source>
        <strain evidence="2 3">SYSU_K30003</strain>
    </source>
</reference>
<feature type="transmembrane region" description="Helical" evidence="1">
    <location>
        <begin position="62"/>
        <end position="83"/>
    </location>
</feature>
<sequence>MTDKFLLWIAFIVPWFSLFFLKKDVIKRYMPVTVFTVLIVTVVFEIAHALDWWKMLEWIVPWGYITNVSFVYGIFAVGTIWIFFFTYRNFWLYLATNVAVDALQAFVFDDLFEGRVYRLVRLNDVHVFLLMVGISLIIFAYQKWQEGIFAKDRFPPRAMEVGFRNPFRGKQGAK</sequence>
<proteinExistence type="predicted"/>
<keyword evidence="1" id="KW-1133">Transmembrane helix</keyword>
<evidence type="ECO:0000256" key="1">
    <source>
        <dbReference type="SAM" id="Phobius"/>
    </source>
</evidence>
<evidence type="ECO:0000313" key="3">
    <source>
        <dbReference type="Proteomes" id="UP000309676"/>
    </source>
</evidence>
<feature type="transmembrane region" description="Helical" evidence="1">
    <location>
        <begin position="127"/>
        <end position="144"/>
    </location>
</feature>
<dbReference type="RefSeq" id="WP_138193102.1">
    <property type="nucleotide sequence ID" value="NZ_VCIW01000003.1"/>
</dbReference>
<protein>
    <submittedName>
        <fullName evidence="2">Uncharacterized protein</fullName>
    </submittedName>
</protein>
<dbReference type="AlphaFoldDB" id="A0A5R9G8X1"/>
<keyword evidence="1" id="KW-0812">Transmembrane</keyword>
<feature type="transmembrane region" description="Helical" evidence="1">
    <location>
        <begin position="90"/>
        <end position="107"/>
    </location>
</feature>
<feature type="transmembrane region" description="Helical" evidence="1">
    <location>
        <begin position="6"/>
        <end position="22"/>
    </location>
</feature>
<accession>A0A5R9G8X1</accession>
<dbReference type="OrthoDB" id="1683771at2"/>
<comment type="caution">
    <text evidence="2">The sequence shown here is derived from an EMBL/GenBank/DDBJ whole genome shotgun (WGS) entry which is preliminary data.</text>
</comment>
<feature type="transmembrane region" description="Helical" evidence="1">
    <location>
        <begin position="29"/>
        <end position="50"/>
    </location>
</feature>
<gene>
    <name evidence="2" type="ORF">FE782_05665</name>
</gene>
<keyword evidence="3" id="KW-1185">Reference proteome</keyword>
<organism evidence="2 3">
    <name type="scientific">Paenibacillus antri</name>
    <dbReference type="NCBI Taxonomy" id="2582848"/>
    <lineage>
        <taxon>Bacteria</taxon>
        <taxon>Bacillati</taxon>
        <taxon>Bacillota</taxon>
        <taxon>Bacilli</taxon>
        <taxon>Bacillales</taxon>
        <taxon>Paenibacillaceae</taxon>
        <taxon>Paenibacillus</taxon>
    </lineage>
</organism>
<keyword evidence="1" id="KW-0472">Membrane</keyword>
<name>A0A5R9G8X1_9BACL</name>
<dbReference type="EMBL" id="VCIW01000003">
    <property type="protein sequence ID" value="TLS52862.1"/>
    <property type="molecule type" value="Genomic_DNA"/>
</dbReference>
<dbReference type="Proteomes" id="UP000309676">
    <property type="component" value="Unassembled WGS sequence"/>
</dbReference>